<sequence length="151" mass="16495">MKAKRQMRIIELVSHNIITSQDELCELLAKEGIKVTQATISRDIKELNLVRVPTGDGRYKYALMPGDPSLVYRERFHRLFADCCVDMDRSQNIILVKTISGTASAVGEAIDGLKLNGILGTVAGDNAVLVVVKEGVPASEVLETLRKMAGL</sequence>
<dbReference type="NCBIfam" id="TIGR01529">
    <property type="entry name" value="argR_whole"/>
    <property type="match status" value="1"/>
</dbReference>
<dbReference type="InterPro" id="IPR036251">
    <property type="entry name" value="Arg_repress_C_sf"/>
</dbReference>
<dbReference type="GO" id="GO:0005737">
    <property type="term" value="C:cytoplasm"/>
    <property type="evidence" value="ECO:0007669"/>
    <property type="project" value="UniProtKB-SubCell"/>
</dbReference>
<dbReference type="KEGG" id="fcz:IMF26_02270"/>
<evidence type="ECO:0000256" key="8">
    <source>
        <dbReference type="NCBIfam" id="TIGR01529"/>
    </source>
</evidence>
<dbReference type="InterPro" id="IPR036388">
    <property type="entry name" value="WH-like_DNA-bd_sf"/>
</dbReference>
<dbReference type="PRINTS" id="PR01467">
    <property type="entry name" value="ARGREPRESSOR"/>
</dbReference>
<keyword evidence="7" id="KW-0678">Repressor</keyword>
<evidence type="ECO:0000313" key="11">
    <source>
        <dbReference type="EMBL" id="QUL98918.1"/>
    </source>
</evidence>
<keyword evidence="3 7" id="KW-0963">Cytoplasm</keyword>
<dbReference type="InterPro" id="IPR001669">
    <property type="entry name" value="Arg_repress"/>
</dbReference>
<keyword evidence="6 7" id="KW-0804">Transcription</keyword>
<dbReference type="InterPro" id="IPR020899">
    <property type="entry name" value="Arg_repress_C"/>
</dbReference>
<evidence type="ECO:0000256" key="5">
    <source>
        <dbReference type="ARBA" id="ARBA00023125"/>
    </source>
</evidence>
<dbReference type="Gene3D" id="1.10.10.10">
    <property type="entry name" value="Winged helix-like DNA-binding domain superfamily/Winged helix DNA-binding domain"/>
    <property type="match status" value="1"/>
</dbReference>
<name>A0AAT9LDW9_9FIRM</name>
<evidence type="ECO:0000256" key="2">
    <source>
        <dbReference type="ARBA" id="ARBA00008316"/>
    </source>
</evidence>
<dbReference type="SUPFAM" id="SSF55252">
    <property type="entry name" value="C-terminal domain of arginine repressor"/>
    <property type="match status" value="1"/>
</dbReference>
<reference evidence="11" key="1">
    <citation type="submission" date="2020-10" db="EMBL/GenBank/DDBJ databases">
        <authorList>
            <person name="Kadnikov V."/>
            <person name="Beletsky A.V."/>
            <person name="Mardanov A.V."/>
            <person name="Karnachuk O.V."/>
            <person name="Ravin N.V."/>
        </authorList>
    </citation>
    <scope>NUCLEOTIDE SEQUENCE</scope>
    <source>
        <strain evidence="11">Bu02</strain>
    </source>
</reference>
<dbReference type="GO" id="GO:0051259">
    <property type="term" value="P:protein complex oligomerization"/>
    <property type="evidence" value="ECO:0007669"/>
    <property type="project" value="InterPro"/>
</dbReference>
<keyword evidence="7" id="KW-0028">Amino-acid biosynthesis</keyword>
<dbReference type="AlphaFoldDB" id="A0AAT9LDW9"/>
<dbReference type="PANTHER" id="PTHR34471">
    <property type="entry name" value="ARGININE REPRESSOR"/>
    <property type="match status" value="1"/>
</dbReference>
<evidence type="ECO:0000256" key="4">
    <source>
        <dbReference type="ARBA" id="ARBA00023015"/>
    </source>
</evidence>
<comment type="subcellular location">
    <subcellularLocation>
        <location evidence="1 7">Cytoplasm</location>
    </subcellularLocation>
</comment>
<dbReference type="InterPro" id="IPR020900">
    <property type="entry name" value="Arg_repress_DNA-bd"/>
</dbReference>
<evidence type="ECO:0000256" key="3">
    <source>
        <dbReference type="ARBA" id="ARBA00022490"/>
    </source>
</evidence>
<comment type="pathway">
    <text evidence="7">Amino-acid biosynthesis; L-arginine biosynthesis [regulation].</text>
</comment>
<dbReference type="PANTHER" id="PTHR34471:SF1">
    <property type="entry name" value="ARGININE REPRESSOR"/>
    <property type="match status" value="1"/>
</dbReference>
<dbReference type="Gene3D" id="3.30.1360.40">
    <property type="match status" value="1"/>
</dbReference>
<dbReference type="GO" id="GO:0034618">
    <property type="term" value="F:arginine binding"/>
    <property type="evidence" value="ECO:0007669"/>
    <property type="project" value="InterPro"/>
</dbReference>
<evidence type="ECO:0000256" key="7">
    <source>
        <dbReference type="HAMAP-Rule" id="MF_00173"/>
    </source>
</evidence>
<dbReference type="Pfam" id="PF01316">
    <property type="entry name" value="Arg_repressor"/>
    <property type="match status" value="1"/>
</dbReference>
<dbReference type="EMBL" id="CP062796">
    <property type="protein sequence ID" value="QUL98918.1"/>
    <property type="molecule type" value="Genomic_DNA"/>
</dbReference>
<reference evidence="11" key="2">
    <citation type="journal article" date="2023" name="Biology">
        <title>Prokaryotic Life Associated with Coal-Fire Gas Vents Revealed by Metagenomics.</title>
        <authorList>
            <person name="Kadnikov V.V."/>
            <person name="Mardanov A.V."/>
            <person name="Beletsky A.V."/>
            <person name="Karnachuk O.V."/>
            <person name="Ravin N.V."/>
        </authorList>
    </citation>
    <scope>NUCLEOTIDE SEQUENCE</scope>
    <source>
        <strain evidence="11">Bu02</strain>
    </source>
</reference>
<dbReference type="GO" id="GO:0006526">
    <property type="term" value="P:L-arginine biosynthetic process"/>
    <property type="evidence" value="ECO:0007669"/>
    <property type="project" value="UniProtKB-KW"/>
</dbReference>
<keyword evidence="7" id="KW-0055">Arginine biosynthesis</keyword>
<keyword evidence="4 7" id="KW-0805">Transcription regulation</keyword>
<gene>
    <name evidence="7 11" type="primary">argR</name>
    <name evidence="11" type="ORF">IMF26_02270</name>
</gene>
<evidence type="ECO:0000259" key="10">
    <source>
        <dbReference type="Pfam" id="PF02863"/>
    </source>
</evidence>
<comment type="function">
    <text evidence="7">Regulates arginine biosynthesis genes.</text>
</comment>
<comment type="similarity">
    <text evidence="2 7">Belongs to the ArgR family.</text>
</comment>
<evidence type="ECO:0000259" key="9">
    <source>
        <dbReference type="Pfam" id="PF01316"/>
    </source>
</evidence>
<evidence type="ECO:0000256" key="6">
    <source>
        <dbReference type="ARBA" id="ARBA00023163"/>
    </source>
</evidence>
<organism evidence="11">
    <name type="scientific">Candidatus Fermentithermobacillus carboniphilus</name>
    <dbReference type="NCBI Taxonomy" id="3085328"/>
    <lineage>
        <taxon>Bacteria</taxon>
        <taxon>Bacillati</taxon>
        <taxon>Bacillota</taxon>
        <taxon>Candidatus Fermentithermobacillia</taxon>
        <taxon>Candidatus Fermentithermobacillales</taxon>
        <taxon>Candidatus Fermentithermobacillaceae</taxon>
        <taxon>Candidatus Fermentithermobacillus</taxon>
    </lineage>
</organism>
<proteinExistence type="inferred from homology"/>
<dbReference type="GO" id="GO:0003677">
    <property type="term" value="F:DNA binding"/>
    <property type="evidence" value="ECO:0007669"/>
    <property type="project" value="UniProtKB-KW"/>
</dbReference>
<accession>A0AAT9LDW9</accession>
<dbReference type="GO" id="GO:0003700">
    <property type="term" value="F:DNA-binding transcription factor activity"/>
    <property type="evidence" value="ECO:0007669"/>
    <property type="project" value="UniProtKB-UniRule"/>
</dbReference>
<evidence type="ECO:0000256" key="1">
    <source>
        <dbReference type="ARBA" id="ARBA00004496"/>
    </source>
</evidence>
<keyword evidence="5 7" id="KW-0238">DNA-binding</keyword>
<feature type="domain" description="Arginine repressor DNA-binding" evidence="9">
    <location>
        <begin position="2"/>
        <end position="65"/>
    </location>
</feature>
<dbReference type="Pfam" id="PF02863">
    <property type="entry name" value="Arg_repressor_C"/>
    <property type="match status" value="1"/>
</dbReference>
<dbReference type="GO" id="GO:1900079">
    <property type="term" value="P:regulation of arginine biosynthetic process"/>
    <property type="evidence" value="ECO:0007669"/>
    <property type="project" value="UniProtKB-UniRule"/>
</dbReference>
<feature type="domain" description="Arginine repressor C-terminal" evidence="10">
    <location>
        <begin position="80"/>
        <end position="146"/>
    </location>
</feature>
<dbReference type="SUPFAM" id="SSF46785">
    <property type="entry name" value="Winged helix' DNA-binding domain"/>
    <property type="match status" value="1"/>
</dbReference>
<dbReference type="HAMAP" id="MF_00173">
    <property type="entry name" value="Arg_repressor"/>
    <property type="match status" value="1"/>
</dbReference>
<protein>
    <recommendedName>
        <fullName evidence="7 8">Arginine repressor</fullName>
    </recommendedName>
</protein>
<dbReference type="InterPro" id="IPR036390">
    <property type="entry name" value="WH_DNA-bd_sf"/>
</dbReference>